<dbReference type="GO" id="GO:0042956">
    <property type="term" value="P:maltodextrin transmembrane transport"/>
    <property type="evidence" value="ECO:0007669"/>
    <property type="project" value="TreeGrafter"/>
</dbReference>
<evidence type="ECO:0000313" key="5">
    <source>
        <dbReference type="EMBL" id="TDO85911.1"/>
    </source>
</evidence>
<evidence type="ECO:0000256" key="3">
    <source>
        <dbReference type="ARBA" id="ARBA00022729"/>
    </source>
</evidence>
<name>A0A4R6LP16_9FIRM</name>
<dbReference type="AlphaFoldDB" id="A0A4R6LP16"/>
<dbReference type="Pfam" id="PF01547">
    <property type="entry name" value="SBP_bac_1"/>
    <property type="match status" value="1"/>
</dbReference>
<dbReference type="InterPro" id="IPR006059">
    <property type="entry name" value="SBP"/>
</dbReference>
<protein>
    <submittedName>
        <fullName evidence="5">Carbohydrate ABC transporter substrate-binding protein (CUT1 family)</fullName>
    </submittedName>
</protein>
<evidence type="ECO:0000313" key="6">
    <source>
        <dbReference type="Proteomes" id="UP000295064"/>
    </source>
</evidence>
<dbReference type="RefSeq" id="WP_133515382.1">
    <property type="nucleotide sequence ID" value="NZ_SNWX01000016.1"/>
</dbReference>
<dbReference type="OrthoDB" id="362670at2"/>
<dbReference type="PANTHER" id="PTHR30061">
    <property type="entry name" value="MALTOSE-BINDING PERIPLASMIC PROTEIN"/>
    <property type="match status" value="1"/>
</dbReference>
<dbReference type="Gene3D" id="3.40.190.10">
    <property type="entry name" value="Periplasmic binding protein-like II"/>
    <property type="match status" value="1"/>
</dbReference>
<accession>A0A4R6LP16</accession>
<comment type="similarity">
    <text evidence="1">Belongs to the bacterial solute-binding protein 1 family.</text>
</comment>
<dbReference type="Proteomes" id="UP000295064">
    <property type="component" value="Unassembled WGS sequence"/>
</dbReference>
<evidence type="ECO:0000256" key="1">
    <source>
        <dbReference type="ARBA" id="ARBA00008520"/>
    </source>
</evidence>
<dbReference type="PANTHER" id="PTHR30061:SF50">
    <property type="entry name" value="MALTOSE_MALTODEXTRIN-BINDING PERIPLASMIC PROTEIN"/>
    <property type="match status" value="1"/>
</dbReference>
<dbReference type="EMBL" id="SNWX01000016">
    <property type="protein sequence ID" value="TDO85911.1"/>
    <property type="molecule type" value="Genomic_DNA"/>
</dbReference>
<dbReference type="GO" id="GO:0015768">
    <property type="term" value="P:maltose transport"/>
    <property type="evidence" value="ECO:0007669"/>
    <property type="project" value="TreeGrafter"/>
</dbReference>
<dbReference type="SUPFAM" id="SSF53850">
    <property type="entry name" value="Periplasmic binding protein-like II"/>
    <property type="match status" value="1"/>
</dbReference>
<feature type="signal peptide" evidence="4">
    <location>
        <begin position="1"/>
        <end position="26"/>
    </location>
</feature>
<keyword evidence="2" id="KW-0813">Transport</keyword>
<dbReference type="GO" id="GO:0055052">
    <property type="term" value="C:ATP-binding cassette (ABC) transporter complex, substrate-binding subunit-containing"/>
    <property type="evidence" value="ECO:0007669"/>
    <property type="project" value="TreeGrafter"/>
</dbReference>
<feature type="chain" id="PRO_5020267478" evidence="4">
    <location>
        <begin position="27"/>
        <end position="418"/>
    </location>
</feature>
<organism evidence="5 6">
    <name type="scientific">Halanaerobium saccharolyticum</name>
    <dbReference type="NCBI Taxonomy" id="43595"/>
    <lineage>
        <taxon>Bacteria</taxon>
        <taxon>Bacillati</taxon>
        <taxon>Bacillota</taxon>
        <taxon>Clostridia</taxon>
        <taxon>Halanaerobiales</taxon>
        <taxon>Halanaerobiaceae</taxon>
        <taxon>Halanaerobium</taxon>
    </lineage>
</organism>
<keyword evidence="3 4" id="KW-0732">Signal</keyword>
<gene>
    <name evidence="5" type="ORF">DFR79_11638</name>
</gene>
<dbReference type="CDD" id="cd13585">
    <property type="entry name" value="PBP2_TMBP_like"/>
    <property type="match status" value="1"/>
</dbReference>
<proteinExistence type="inferred from homology"/>
<reference evidence="5 6" key="1">
    <citation type="submission" date="2019-03" db="EMBL/GenBank/DDBJ databases">
        <title>Subsurface microbial communities from deep shales in Ohio and West Virginia, USA.</title>
        <authorList>
            <person name="Wrighton K."/>
        </authorList>
    </citation>
    <scope>NUCLEOTIDE SEQUENCE [LARGE SCALE GENOMIC DNA]</scope>
    <source>
        <strain evidence="5 6">MA284_T2</strain>
    </source>
</reference>
<evidence type="ECO:0000256" key="2">
    <source>
        <dbReference type="ARBA" id="ARBA00022448"/>
    </source>
</evidence>
<sequence length="418" mass="47793">MFKRVSILLMVSIFIALLGFNSGVLAQETVEVDFMTFSGSGANLEYLNQMKDEFEKENPDIEINIITVGYEDYFVNLQTKIAGGLAPDVYELNYENFVTYAKKNVLKELDDTISAAEFDESQLNEKALNAFQINDNQYGLPFSFSNVVLFYNEELFDQAGIDYPSRDWKWEDSLAAAKQIRNLGSNIFGIYQPVTFWEFYKMVEQNGGTIIDNEKNKFVINSPQNIETLEYMVDRVQDSNVMPTEAQLSGMQDWDLFKSGRVGMIVTGIWAFPDFTENIDFEWNIEVEPGNTQKATHFFANGLVMNQKTDKVDEAFKWMSFLSASKEAAQIRVENNWELPAITDQDILKEYIEKTPPENRQAVFESLNYLVTPPVIEQFAEMADIINQQIQAARDGLKTPTEALNKAQEQLESTIEIN</sequence>
<evidence type="ECO:0000256" key="4">
    <source>
        <dbReference type="SAM" id="SignalP"/>
    </source>
</evidence>
<dbReference type="GO" id="GO:1901982">
    <property type="term" value="F:maltose binding"/>
    <property type="evidence" value="ECO:0007669"/>
    <property type="project" value="TreeGrafter"/>
</dbReference>
<comment type="caution">
    <text evidence="5">The sequence shown here is derived from an EMBL/GenBank/DDBJ whole genome shotgun (WGS) entry which is preliminary data.</text>
</comment>